<evidence type="ECO:0000256" key="6">
    <source>
        <dbReference type="ARBA" id="ARBA00023229"/>
    </source>
</evidence>
<dbReference type="AlphaFoldDB" id="A0AAN9VKH1"/>
<proteinExistence type="inferred from homology"/>
<evidence type="ECO:0000256" key="10">
    <source>
        <dbReference type="SAM" id="MobiDB-lite"/>
    </source>
</evidence>
<dbReference type="GO" id="GO:0046872">
    <property type="term" value="F:metal ion binding"/>
    <property type="evidence" value="ECO:0007669"/>
    <property type="project" value="UniProtKB-KW"/>
</dbReference>
<dbReference type="GO" id="GO:0045337">
    <property type="term" value="P:farnesyl diphosphate biosynthetic process"/>
    <property type="evidence" value="ECO:0007669"/>
    <property type="project" value="TreeGrafter"/>
</dbReference>
<dbReference type="Pfam" id="PF00348">
    <property type="entry name" value="polyprenyl_synt"/>
    <property type="match status" value="1"/>
</dbReference>
<protein>
    <recommendedName>
        <fullName evidence="8">Farnesyl pyrophosphate synthase</fullName>
    </recommendedName>
</protein>
<dbReference type="Gene3D" id="1.10.600.10">
    <property type="entry name" value="Farnesyl Diphosphate Synthase"/>
    <property type="match status" value="1"/>
</dbReference>
<comment type="caution">
    <text evidence="11">The sequence shown here is derived from an EMBL/GenBank/DDBJ whole genome shotgun (WGS) entry which is preliminary data.</text>
</comment>
<comment type="similarity">
    <text evidence="2 9">Belongs to the FPP/GGPP synthase family.</text>
</comment>
<dbReference type="InterPro" id="IPR039702">
    <property type="entry name" value="FPS1-like"/>
</dbReference>
<feature type="region of interest" description="Disordered" evidence="10">
    <location>
        <begin position="37"/>
        <end position="71"/>
    </location>
</feature>
<evidence type="ECO:0000256" key="2">
    <source>
        <dbReference type="ARBA" id="ARBA00006706"/>
    </source>
</evidence>
<feature type="compositionally biased region" description="Polar residues" evidence="10">
    <location>
        <begin position="37"/>
        <end position="47"/>
    </location>
</feature>
<dbReference type="EMBL" id="JAZDUA010000480">
    <property type="protein sequence ID" value="KAK7792012.1"/>
    <property type="molecule type" value="Genomic_DNA"/>
</dbReference>
<dbReference type="GO" id="GO:0004161">
    <property type="term" value="F:dimethylallyltranstransferase activity"/>
    <property type="evidence" value="ECO:0007669"/>
    <property type="project" value="TreeGrafter"/>
</dbReference>
<dbReference type="GO" id="GO:0042811">
    <property type="term" value="P:pheromone biosynthetic process"/>
    <property type="evidence" value="ECO:0007669"/>
    <property type="project" value="UniProtKB-ARBA"/>
</dbReference>
<dbReference type="GO" id="GO:0004337">
    <property type="term" value="F:(2E,6E)-farnesyl diphosphate synthase activity"/>
    <property type="evidence" value="ECO:0007669"/>
    <property type="project" value="TreeGrafter"/>
</dbReference>
<dbReference type="CDD" id="cd00685">
    <property type="entry name" value="Trans_IPPS_HT"/>
    <property type="match status" value="1"/>
</dbReference>
<dbReference type="PANTHER" id="PTHR11525">
    <property type="entry name" value="FARNESYL-PYROPHOSPHATE SYNTHETASE"/>
    <property type="match status" value="1"/>
</dbReference>
<sequence length="426" mass="48699">MFRIQKCAMFMGASVVEYKRGISNALMITNKQRSAVGSNVTKQNNSFNSTSMKSKINSSSRRAQSTGNNVPTVPLAAVNTAASKDESREFMAVFPDVVRDLTDAGKHLDIPEATKWFAKVLQYNVPGGKKNRGLATVFAYRMLSPADQLTPENLRLAHIIGWCVEMLQAFFLVVDDVMDNATTRRGRPCWYRHKDIGVAAVNDGILLESGLYQLLRRYFQDKPYYTAILELFHDVTFKTTLGQYLDLLSSEFGRKPNLDNFTMTRYTAIVKYKTAYYSFYLPVALAMHMAGFQDEEMHRQAKTILLEMGHFFQVQDDFLDCFGDPEITGKIGTDIQDGKCSWLVVVALQRVTPEQRAILEECYGSKNPEHVAAVKELYKLIGLPATYYIYEEENYKLISTHIQQMSRGMPHKLFFNFLEKIYRRER</sequence>
<dbReference type="InterPro" id="IPR008949">
    <property type="entry name" value="Isoprenoid_synthase_dom_sf"/>
</dbReference>
<dbReference type="PANTHER" id="PTHR11525:SF0">
    <property type="entry name" value="FARNESYL PYROPHOSPHATE SYNTHASE"/>
    <property type="match status" value="1"/>
</dbReference>
<dbReference type="GO" id="GO:0005737">
    <property type="term" value="C:cytoplasm"/>
    <property type="evidence" value="ECO:0007669"/>
    <property type="project" value="TreeGrafter"/>
</dbReference>
<reference evidence="11 12" key="1">
    <citation type="submission" date="2024-03" db="EMBL/GenBank/DDBJ databases">
        <title>The genome assembly and annotation of the cricket Gryllus longicercus Weissman &amp; Gray.</title>
        <authorList>
            <person name="Szrajer S."/>
            <person name="Gray D."/>
            <person name="Ylla G."/>
        </authorList>
    </citation>
    <scope>NUCLEOTIDE SEQUENCE [LARGE SCALE GENOMIC DNA]</scope>
    <source>
        <strain evidence="11">DAG 2021-001</strain>
        <tissue evidence="11">Whole body minus gut</tissue>
    </source>
</reference>
<keyword evidence="4" id="KW-0479">Metal-binding</keyword>
<keyword evidence="6" id="KW-0414">Isoprene biosynthesis</keyword>
<dbReference type="SFLD" id="SFLDS00005">
    <property type="entry name" value="Isoprenoid_Synthase_Type_I"/>
    <property type="match status" value="1"/>
</dbReference>
<keyword evidence="3 9" id="KW-0808">Transferase</keyword>
<dbReference type="PROSITE" id="PS00723">
    <property type="entry name" value="POLYPRENYL_SYNTHASE_1"/>
    <property type="match status" value="1"/>
</dbReference>
<feature type="compositionally biased region" description="Polar residues" evidence="10">
    <location>
        <begin position="61"/>
        <end position="71"/>
    </location>
</feature>
<gene>
    <name evidence="11" type="ORF">R5R35_003476</name>
</gene>
<dbReference type="PROSITE" id="PS00444">
    <property type="entry name" value="POLYPRENYL_SYNTHASE_2"/>
    <property type="match status" value="1"/>
</dbReference>
<comment type="pathway">
    <text evidence="7">Pheromone biosynthesis.</text>
</comment>
<evidence type="ECO:0000313" key="11">
    <source>
        <dbReference type="EMBL" id="KAK7792012.1"/>
    </source>
</evidence>
<dbReference type="InterPro" id="IPR033749">
    <property type="entry name" value="Polyprenyl_synt_CS"/>
</dbReference>
<keyword evidence="12" id="KW-1185">Reference proteome</keyword>
<evidence type="ECO:0000256" key="9">
    <source>
        <dbReference type="RuleBase" id="RU004466"/>
    </source>
</evidence>
<dbReference type="SFLD" id="SFLDG01017">
    <property type="entry name" value="Polyprenyl_Transferase_Like"/>
    <property type="match status" value="1"/>
</dbReference>
<dbReference type="SUPFAM" id="SSF48576">
    <property type="entry name" value="Terpenoid synthases"/>
    <property type="match status" value="1"/>
</dbReference>
<dbReference type="InterPro" id="IPR000092">
    <property type="entry name" value="Polyprenyl_synt"/>
</dbReference>
<dbReference type="FunFam" id="1.10.600.10:FF:000021">
    <property type="entry name" value="Farnesyl pyrophosphate synthase"/>
    <property type="match status" value="1"/>
</dbReference>
<dbReference type="Proteomes" id="UP001378592">
    <property type="component" value="Unassembled WGS sequence"/>
</dbReference>
<name>A0AAN9VKH1_9ORTH</name>
<evidence type="ECO:0000256" key="7">
    <source>
        <dbReference type="ARBA" id="ARBA00033740"/>
    </source>
</evidence>
<organism evidence="11 12">
    <name type="scientific">Gryllus longicercus</name>
    <dbReference type="NCBI Taxonomy" id="2509291"/>
    <lineage>
        <taxon>Eukaryota</taxon>
        <taxon>Metazoa</taxon>
        <taxon>Ecdysozoa</taxon>
        <taxon>Arthropoda</taxon>
        <taxon>Hexapoda</taxon>
        <taxon>Insecta</taxon>
        <taxon>Pterygota</taxon>
        <taxon>Neoptera</taxon>
        <taxon>Polyneoptera</taxon>
        <taxon>Orthoptera</taxon>
        <taxon>Ensifera</taxon>
        <taxon>Gryllidea</taxon>
        <taxon>Grylloidea</taxon>
        <taxon>Gryllidae</taxon>
        <taxon>Gryllinae</taxon>
        <taxon>Gryllus</taxon>
    </lineage>
</organism>
<evidence type="ECO:0000256" key="1">
    <source>
        <dbReference type="ARBA" id="ARBA00001946"/>
    </source>
</evidence>
<evidence type="ECO:0000256" key="3">
    <source>
        <dbReference type="ARBA" id="ARBA00022679"/>
    </source>
</evidence>
<evidence type="ECO:0000313" key="12">
    <source>
        <dbReference type="Proteomes" id="UP001378592"/>
    </source>
</evidence>
<evidence type="ECO:0000256" key="8">
    <source>
        <dbReference type="ARBA" id="ARBA00034546"/>
    </source>
</evidence>
<comment type="cofactor">
    <cofactor evidence="1">
        <name>Mg(2+)</name>
        <dbReference type="ChEBI" id="CHEBI:18420"/>
    </cofactor>
</comment>
<evidence type="ECO:0000256" key="4">
    <source>
        <dbReference type="ARBA" id="ARBA00022723"/>
    </source>
</evidence>
<keyword evidence="5" id="KW-0460">Magnesium</keyword>
<feature type="compositionally biased region" description="Low complexity" evidence="10">
    <location>
        <begin position="48"/>
        <end position="60"/>
    </location>
</feature>
<evidence type="ECO:0000256" key="5">
    <source>
        <dbReference type="ARBA" id="ARBA00022842"/>
    </source>
</evidence>
<accession>A0AAN9VKH1</accession>